<proteinExistence type="predicted"/>
<comment type="caution">
    <text evidence="1">The sequence shown here is derived from an EMBL/GenBank/DDBJ whole genome shotgun (WGS) entry which is preliminary data.</text>
</comment>
<gene>
    <name evidence="1" type="ORF">A2682_02230</name>
</gene>
<name>A0A1G2PNY5_TERXR</name>
<evidence type="ECO:0000313" key="2">
    <source>
        <dbReference type="Proteomes" id="UP000178690"/>
    </source>
</evidence>
<organism evidence="1 2">
    <name type="scientific">Terrybacteria sp. (strain RIFCSPHIGHO2_01_FULL_58_15)</name>
    <dbReference type="NCBI Taxonomy" id="1802363"/>
    <lineage>
        <taxon>Bacteria</taxon>
        <taxon>Candidatus Terryibacteriota</taxon>
    </lineage>
</organism>
<reference evidence="1 2" key="1">
    <citation type="journal article" date="2016" name="Nat. Commun.">
        <title>Thousands of microbial genomes shed light on interconnected biogeochemical processes in an aquifer system.</title>
        <authorList>
            <person name="Anantharaman K."/>
            <person name="Brown C.T."/>
            <person name="Hug L.A."/>
            <person name="Sharon I."/>
            <person name="Castelle C.J."/>
            <person name="Probst A.J."/>
            <person name="Thomas B.C."/>
            <person name="Singh A."/>
            <person name="Wilkins M.J."/>
            <person name="Karaoz U."/>
            <person name="Brodie E.L."/>
            <person name="Williams K.H."/>
            <person name="Hubbard S.S."/>
            <person name="Banfield J.F."/>
        </authorList>
    </citation>
    <scope>NUCLEOTIDE SEQUENCE [LARGE SCALE GENOMIC DNA]</scope>
    <source>
        <strain evidence="2">RIFCSPHIGHO2_01_FULL_58_15</strain>
    </source>
</reference>
<dbReference type="AlphaFoldDB" id="A0A1G2PNY5"/>
<sequence>MGIRAFPRKPTLFAENVAILACTGTPQEFPSHQPLAVGAQRAPAAFSFRFGSVIRPEAKEY</sequence>
<evidence type="ECO:0000313" key="1">
    <source>
        <dbReference type="EMBL" id="OHA50048.1"/>
    </source>
</evidence>
<accession>A0A1G2PNY5</accession>
<dbReference type="STRING" id="1802363.A2682_02230"/>
<dbReference type="EMBL" id="MHST01000002">
    <property type="protein sequence ID" value="OHA50048.1"/>
    <property type="molecule type" value="Genomic_DNA"/>
</dbReference>
<dbReference type="Proteomes" id="UP000178690">
    <property type="component" value="Unassembled WGS sequence"/>
</dbReference>
<protein>
    <submittedName>
        <fullName evidence="1">Uncharacterized protein</fullName>
    </submittedName>
</protein>